<keyword evidence="3" id="KW-1185">Reference proteome</keyword>
<proteinExistence type="predicted"/>
<accession>A0A9P5MV61</accession>
<gene>
    <name evidence="2" type="ORF">DFH94DRAFT_50554</name>
</gene>
<feature type="compositionally biased region" description="Basic residues" evidence="1">
    <location>
        <begin position="22"/>
        <end position="37"/>
    </location>
</feature>
<evidence type="ECO:0000256" key="1">
    <source>
        <dbReference type="SAM" id="MobiDB-lite"/>
    </source>
</evidence>
<organism evidence="2 3">
    <name type="scientific">Russula ochroleuca</name>
    <dbReference type="NCBI Taxonomy" id="152965"/>
    <lineage>
        <taxon>Eukaryota</taxon>
        <taxon>Fungi</taxon>
        <taxon>Dikarya</taxon>
        <taxon>Basidiomycota</taxon>
        <taxon>Agaricomycotina</taxon>
        <taxon>Agaricomycetes</taxon>
        <taxon>Russulales</taxon>
        <taxon>Russulaceae</taxon>
        <taxon>Russula</taxon>
    </lineage>
</organism>
<reference evidence="2" key="1">
    <citation type="submission" date="2019-10" db="EMBL/GenBank/DDBJ databases">
        <authorList>
            <consortium name="DOE Joint Genome Institute"/>
            <person name="Kuo A."/>
            <person name="Miyauchi S."/>
            <person name="Kiss E."/>
            <person name="Drula E."/>
            <person name="Kohler A."/>
            <person name="Sanchez-Garcia M."/>
            <person name="Andreopoulos B."/>
            <person name="Barry K.W."/>
            <person name="Bonito G."/>
            <person name="Buee M."/>
            <person name="Carver A."/>
            <person name="Chen C."/>
            <person name="Cichocki N."/>
            <person name="Clum A."/>
            <person name="Culley D."/>
            <person name="Crous P.W."/>
            <person name="Fauchery L."/>
            <person name="Girlanda M."/>
            <person name="Hayes R."/>
            <person name="Keri Z."/>
            <person name="LaButti K."/>
            <person name="Lipzen A."/>
            <person name="Lombard V."/>
            <person name="Magnuson J."/>
            <person name="Maillard F."/>
            <person name="Morin E."/>
            <person name="Murat C."/>
            <person name="Nolan M."/>
            <person name="Ohm R."/>
            <person name="Pangilinan J."/>
            <person name="Pereira M."/>
            <person name="Perotto S."/>
            <person name="Peter M."/>
            <person name="Riley R."/>
            <person name="Sitrit Y."/>
            <person name="Stielow B."/>
            <person name="Szollosi G."/>
            <person name="Zifcakova L."/>
            <person name="Stursova M."/>
            <person name="Spatafora J.W."/>
            <person name="Tedersoo L."/>
            <person name="Vaario L.-M."/>
            <person name="Yamada A."/>
            <person name="Yan M."/>
            <person name="Wang P."/>
            <person name="Xu J."/>
            <person name="Bruns T."/>
            <person name="Baldrian P."/>
            <person name="Vilgalys R."/>
            <person name="Henrissat B."/>
            <person name="Grigoriev I.V."/>
            <person name="Hibbett D."/>
            <person name="Nagy L.G."/>
            <person name="Martin F.M."/>
        </authorList>
    </citation>
    <scope>NUCLEOTIDE SEQUENCE</scope>
    <source>
        <strain evidence="2">Prilba</strain>
    </source>
</reference>
<feature type="compositionally biased region" description="Basic and acidic residues" evidence="1">
    <location>
        <begin position="144"/>
        <end position="157"/>
    </location>
</feature>
<feature type="compositionally biased region" description="Basic and acidic residues" evidence="1">
    <location>
        <begin position="97"/>
        <end position="107"/>
    </location>
</feature>
<evidence type="ECO:0000313" key="3">
    <source>
        <dbReference type="Proteomes" id="UP000759537"/>
    </source>
</evidence>
<protein>
    <submittedName>
        <fullName evidence="2">Uncharacterized protein</fullName>
    </submittedName>
</protein>
<name>A0A9P5MV61_9AGAM</name>
<feature type="compositionally biased region" description="Basic and acidic residues" evidence="1">
    <location>
        <begin position="65"/>
        <end position="83"/>
    </location>
</feature>
<feature type="region of interest" description="Disordered" evidence="1">
    <location>
        <begin position="22"/>
        <end position="190"/>
    </location>
</feature>
<dbReference type="AlphaFoldDB" id="A0A9P5MV61"/>
<feature type="compositionally biased region" description="Basic residues" evidence="1">
    <location>
        <begin position="129"/>
        <end position="143"/>
    </location>
</feature>
<evidence type="ECO:0000313" key="2">
    <source>
        <dbReference type="EMBL" id="KAF8479339.1"/>
    </source>
</evidence>
<dbReference type="EMBL" id="WHVB01000010">
    <property type="protein sequence ID" value="KAF8479339.1"/>
    <property type="molecule type" value="Genomic_DNA"/>
</dbReference>
<dbReference type="Proteomes" id="UP000759537">
    <property type="component" value="Unassembled WGS sequence"/>
</dbReference>
<dbReference type="OrthoDB" id="3365439at2759"/>
<comment type="caution">
    <text evidence="2">The sequence shown here is derived from an EMBL/GenBank/DDBJ whole genome shotgun (WGS) entry which is preliminary data.</text>
</comment>
<sequence>MKRNPPTFHHLPEVRAKKLKKVWVAKQKTKSKWKLQKRREGILTQRDALSRSADPINASQSSVGHQERDASVDEGESDQHGDEPQNNSGDEPALTESKQKWRRKEEDATSTGPSLRELQKQAYSPAALHHYKSRPLHHSKGRMAPHDRTPESSRKMDVGGGTRNRSRRGGQPDMRLRMSAILEKVKRDYS</sequence>
<reference evidence="2" key="2">
    <citation type="journal article" date="2020" name="Nat. Commun.">
        <title>Large-scale genome sequencing of mycorrhizal fungi provides insights into the early evolution of symbiotic traits.</title>
        <authorList>
            <person name="Miyauchi S."/>
            <person name="Kiss E."/>
            <person name="Kuo A."/>
            <person name="Drula E."/>
            <person name="Kohler A."/>
            <person name="Sanchez-Garcia M."/>
            <person name="Morin E."/>
            <person name="Andreopoulos B."/>
            <person name="Barry K.W."/>
            <person name="Bonito G."/>
            <person name="Buee M."/>
            <person name="Carver A."/>
            <person name="Chen C."/>
            <person name="Cichocki N."/>
            <person name="Clum A."/>
            <person name="Culley D."/>
            <person name="Crous P.W."/>
            <person name="Fauchery L."/>
            <person name="Girlanda M."/>
            <person name="Hayes R.D."/>
            <person name="Keri Z."/>
            <person name="LaButti K."/>
            <person name="Lipzen A."/>
            <person name="Lombard V."/>
            <person name="Magnuson J."/>
            <person name="Maillard F."/>
            <person name="Murat C."/>
            <person name="Nolan M."/>
            <person name="Ohm R.A."/>
            <person name="Pangilinan J."/>
            <person name="Pereira M.F."/>
            <person name="Perotto S."/>
            <person name="Peter M."/>
            <person name="Pfister S."/>
            <person name="Riley R."/>
            <person name="Sitrit Y."/>
            <person name="Stielow J.B."/>
            <person name="Szollosi G."/>
            <person name="Zifcakova L."/>
            <person name="Stursova M."/>
            <person name="Spatafora J.W."/>
            <person name="Tedersoo L."/>
            <person name="Vaario L.M."/>
            <person name="Yamada A."/>
            <person name="Yan M."/>
            <person name="Wang P."/>
            <person name="Xu J."/>
            <person name="Bruns T."/>
            <person name="Baldrian P."/>
            <person name="Vilgalys R."/>
            <person name="Dunand C."/>
            <person name="Henrissat B."/>
            <person name="Grigoriev I.V."/>
            <person name="Hibbett D."/>
            <person name="Nagy L.G."/>
            <person name="Martin F.M."/>
        </authorList>
    </citation>
    <scope>NUCLEOTIDE SEQUENCE</scope>
    <source>
        <strain evidence="2">Prilba</strain>
    </source>
</reference>